<dbReference type="InterPro" id="IPR019734">
    <property type="entry name" value="TPR_rpt"/>
</dbReference>
<dbReference type="SUPFAM" id="SSF48452">
    <property type="entry name" value="TPR-like"/>
    <property type="match status" value="1"/>
</dbReference>
<evidence type="ECO:0000313" key="5">
    <source>
        <dbReference type="Proteomes" id="UP001168380"/>
    </source>
</evidence>
<dbReference type="EMBL" id="JAULRT010000060">
    <property type="protein sequence ID" value="MDO3383275.1"/>
    <property type="molecule type" value="Genomic_DNA"/>
</dbReference>
<accession>A0ABT8TI67</accession>
<dbReference type="InterPro" id="IPR011990">
    <property type="entry name" value="TPR-like_helical_dom_sf"/>
</dbReference>
<keyword evidence="1" id="KW-0677">Repeat</keyword>
<feature type="repeat" description="TPR" evidence="3">
    <location>
        <begin position="74"/>
        <end position="107"/>
    </location>
</feature>
<dbReference type="Proteomes" id="UP001168380">
    <property type="component" value="Unassembled WGS sequence"/>
</dbReference>
<evidence type="ECO:0000256" key="2">
    <source>
        <dbReference type="ARBA" id="ARBA00022803"/>
    </source>
</evidence>
<dbReference type="Pfam" id="PF13428">
    <property type="entry name" value="TPR_14"/>
    <property type="match status" value="1"/>
</dbReference>
<sequence>MDTLNDLERLEQARQLIDDGKAKAALKILNALYKADEDNRDVIDAVVDALEAAELWSKARTVLLRALSRQPQVPELWIRLAYVFLAEDDQSSSTQAIEKALVANPNHPQLMLERARLAAGRGEREVMHQTLDAAMAAQPDNRVALFIERADLYQSLALTPSEDEAQIKDALGMSCAVVPMQRALRDLAAAIALDPDSWRLHVKRAEVHKRLQEFDAAIEDYDRALACLDEEGESMRAFIEQEREGCGNGGRNEREALANSMREAMKSADGGELNFDDHLANNLVDALAGQYAEGNDMLGLLEEVSDDPNEALALSMAQDILKNAREPFADYQPVAQSDFSAAARAYCAKAEKALSGRGFVTLGDFEPVGLRQVIGKRALVRLFLSQDRQVCAAAYRYTPLKPGFWVWLILVVLRQWRHHHIVELESATRDGRFLVTNNTGKLNPFIDSGASIDILALPPGTGFESLIDAHLARMSAAGGDWADYQDTDGVLAYQEQLRLSKNAYRESIGFVSDAELHTMLGKQYDKFAPKIKKYLQLLTRANASSTSN</sequence>
<dbReference type="RefSeq" id="WP_302714044.1">
    <property type="nucleotide sequence ID" value="NZ_JAULRT010000060.1"/>
</dbReference>
<name>A0ABT8TI67_9GAMM</name>
<dbReference type="PANTHER" id="PTHR44858">
    <property type="entry name" value="TETRATRICOPEPTIDE REPEAT PROTEIN 6"/>
    <property type="match status" value="1"/>
</dbReference>
<evidence type="ECO:0000313" key="4">
    <source>
        <dbReference type="EMBL" id="MDO3383275.1"/>
    </source>
</evidence>
<dbReference type="PROSITE" id="PS50005">
    <property type="entry name" value="TPR"/>
    <property type="match status" value="1"/>
</dbReference>
<dbReference type="InterPro" id="IPR050498">
    <property type="entry name" value="Ycf3"/>
</dbReference>
<dbReference type="SMART" id="SM00028">
    <property type="entry name" value="TPR"/>
    <property type="match status" value="2"/>
</dbReference>
<proteinExistence type="predicted"/>
<gene>
    <name evidence="4" type="ORF">QWI16_13925</name>
</gene>
<protein>
    <recommendedName>
        <fullName evidence="6">Tetratricopeptide repeat protein</fullName>
    </recommendedName>
</protein>
<evidence type="ECO:0000256" key="3">
    <source>
        <dbReference type="PROSITE-ProRule" id="PRU00339"/>
    </source>
</evidence>
<keyword evidence="5" id="KW-1185">Reference proteome</keyword>
<dbReference type="PANTHER" id="PTHR44858:SF1">
    <property type="entry name" value="UDP-N-ACETYLGLUCOSAMINE--PEPTIDE N-ACETYLGLUCOSAMINYLTRANSFERASE SPINDLY-RELATED"/>
    <property type="match status" value="1"/>
</dbReference>
<evidence type="ECO:0008006" key="6">
    <source>
        <dbReference type="Google" id="ProtNLM"/>
    </source>
</evidence>
<comment type="caution">
    <text evidence="4">The sequence shown here is derived from an EMBL/GenBank/DDBJ whole genome shotgun (WGS) entry which is preliminary data.</text>
</comment>
<evidence type="ECO:0000256" key="1">
    <source>
        <dbReference type="ARBA" id="ARBA00022737"/>
    </source>
</evidence>
<reference evidence="4" key="1">
    <citation type="submission" date="2023-07" db="EMBL/GenBank/DDBJ databases">
        <title>Gilvimarinus algae sp. nov., isolated from the surface of Kelp.</title>
        <authorList>
            <person name="Sun Y.Y."/>
            <person name="Gong Y."/>
            <person name="Du Z.J."/>
        </authorList>
    </citation>
    <scope>NUCLEOTIDE SEQUENCE</scope>
    <source>
        <strain evidence="4">SDUM040014</strain>
    </source>
</reference>
<dbReference type="Gene3D" id="1.25.40.10">
    <property type="entry name" value="Tetratricopeptide repeat domain"/>
    <property type="match status" value="2"/>
</dbReference>
<organism evidence="4 5">
    <name type="scientific">Gilvimarinus algae</name>
    <dbReference type="NCBI Taxonomy" id="3058037"/>
    <lineage>
        <taxon>Bacteria</taxon>
        <taxon>Pseudomonadati</taxon>
        <taxon>Pseudomonadota</taxon>
        <taxon>Gammaproteobacteria</taxon>
        <taxon>Cellvibrionales</taxon>
        <taxon>Cellvibrionaceae</taxon>
        <taxon>Gilvimarinus</taxon>
    </lineage>
</organism>
<keyword evidence="2 3" id="KW-0802">TPR repeat</keyword>